<name>A0A1Y1RZA7_9SPIO</name>
<protein>
    <recommendedName>
        <fullName evidence="2">Putative 4-hydroxy-4-methyl-2-oxoglutarate aldolase</fullName>
    </recommendedName>
    <alternativeName>
        <fullName evidence="3">Regulator of ribonuclease activity homolog</fullName>
    </alternativeName>
    <alternativeName>
        <fullName evidence="4">RraA-like protein</fullName>
    </alternativeName>
</protein>
<dbReference type="CDD" id="cd16841">
    <property type="entry name" value="RraA_family"/>
    <property type="match status" value="1"/>
</dbReference>
<dbReference type="InterPro" id="IPR005493">
    <property type="entry name" value="RraA/RraA-like"/>
</dbReference>
<dbReference type="GO" id="GO:0046872">
    <property type="term" value="F:metal ion binding"/>
    <property type="evidence" value="ECO:0007669"/>
    <property type="project" value="UniProtKB-KW"/>
</dbReference>
<dbReference type="GO" id="GO:0016740">
    <property type="term" value="F:transferase activity"/>
    <property type="evidence" value="ECO:0007669"/>
    <property type="project" value="UniProtKB-KW"/>
</dbReference>
<feature type="binding site" evidence="5">
    <location>
        <position position="114"/>
    </location>
    <ligand>
        <name>substrate</name>
    </ligand>
</feature>
<evidence type="ECO:0000256" key="3">
    <source>
        <dbReference type="ARBA" id="ARBA00029596"/>
    </source>
</evidence>
<comment type="cofactor">
    <cofactor evidence="1">
        <name>a divalent metal cation</name>
        <dbReference type="ChEBI" id="CHEBI:60240"/>
    </cofactor>
</comment>
<keyword evidence="6" id="KW-0808">Transferase</keyword>
<evidence type="ECO:0000313" key="7">
    <source>
        <dbReference type="Proteomes" id="UP000192343"/>
    </source>
</evidence>
<keyword evidence="7" id="KW-1185">Reference proteome</keyword>
<evidence type="ECO:0000256" key="4">
    <source>
        <dbReference type="ARBA" id="ARBA00030169"/>
    </source>
</evidence>
<evidence type="ECO:0000256" key="2">
    <source>
        <dbReference type="ARBA" id="ARBA00016549"/>
    </source>
</evidence>
<evidence type="ECO:0000313" key="6">
    <source>
        <dbReference type="EMBL" id="ORC35364.1"/>
    </source>
</evidence>
<dbReference type="Proteomes" id="UP000192343">
    <property type="component" value="Unassembled WGS sequence"/>
</dbReference>
<dbReference type="PANTHER" id="PTHR33254:SF4">
    <property type="entry name" value="4-HYDROXY-4-METHYL-2-OXOGLUTARATE ALDOLASE 3-RELATED"/>
    <property type="match status" value="1"/>
</dbReference>
<evidence type="ECO:0000256" key="1">
    <source>
        <dbReference type="ARBA" id="ARBA00001968"/>
    </source>
</evidence>
<dbReference type="STRING" id="1963862.B4O97_09320"/>
<feature type="binding site" evidence="5">
    <location>
        <position position="115"/>
    </location>
    <ligand>
        <name>Mg(2+)</name>
        <dbReference type="ChEBI" id="CHEBI:18420"/>
    </ligand>
</feature>
<keyword evidence="5" id="KW-0460">Magnesium</keyword>
<dbReference type="RefSeq" id="WP_083050296.1">
    <property type="nucleotide sequence ID" value="NZ_MWQY01000009.1"/>
</dbReference>
<comment type="cofactor">
    <cofactor evidence="5">
        <name>Mg(2+)</name>
        <dbReference type="ChEBI" id="CHEBI:18420"/>
    </cofactor>
</comment>
<dbReference type="InterPro" id="IPR036704">
    <property type="entry name" value="RraA/RraA-like_sf"/>
</dbReference>
<dbReference type="AlphaFoldDB" id="A0A1Y1RZA7"/>
<gene>
    <name evidence="6" type="ORF">B4O97_09320</name>
</gene>
<evidence type="ECO:0000256" key="5">
    <source>
        <dbReference type="PIRSR" id="PIRSR605493-1"/>
    </source>
</evidence>
<dbReference type="Pfam" id="PF03737">
    <property type="entry name" value="RraA-like"/>
    <property type="match status" value="1"/>
</dbReference>
<dbReference type="Gene3D" id="3.50.30.40">
    <property type="entry name" value="Ribonuclease E inhibitor RraA/RraA-like"/>
    <property type="match status" value="1"/>
</dbReference>
<keyword evidence="5" id="KW-0479">Metal-binding</keyword>
<sequence length="225" mass="24605">MFDTPTIANAIERFNVRPRTEGAMTPEIKCILPYGKTMIGYACTAKVSASTPPTQEQLENWMKYFEVLQKTPRPAIALIQDLDPEPVGSFWGEVNATTHKALGAVGVITNGGVRDLNEVKELGFGFFAKCTLVTHAYIHIEEYNTPVSIGGVTVNPGDLLAADRHGVVLIPREIAPELAAACKLAGDAEMPVLENCRKALAEGREVDLSQLKEWRAEMGRLRAKK</sequence>
<organism evidence="6 7">
    <name type="scientific">Marispirochaeta aestuarii</name>
    <dbReference type="NCBI Taxonomy" id="1963862"/>
    <lineage>
        <taxon>Bacteria</taxon>
        <taxon>Pseudomonadati</taxon>
        <taxon>Spirochaetota</taxon>
        <taxon>Spirochaetia</taxon>
        <taxon>Spirochaetales</taxon>
        <taxon>Spirochaetaceae</taxon>
        <taxon>Marispirochaeta</taxon>
    </lineage>
</organism>
<comment type="caution">
    <text evidence="6">The sequence shown here is derived from an EMBL/GenBank/DDBJ whole genome shotgun (WGS) entry which is preliminary data.</text>
</comment>
<dbReference type="PANTHER" id="PTHR33254">
    <property type="entry name" value="4-HYDROXY-4-METHYL-2-OXOGLUTARATE ALDOLASE 3-RELATED"/>
    <property type="match status" value="1"/>
</dbReference>
<reference evidence="6 7" key="1">
    <citation type="submission" date="2017-03" db="EMBL/GenBank/DDBJ databases">
        <title>Draft Genome sequence of Marispirochaeta sp. strain JC444.</title>
        <authorList>
            <person name="Shivani Y."/>
            <person name="Subhash Y."/>
            <person name="Sasikala C."/>
            <person name="Ramana C."/>
        </authorList>
    </citation>
    <scope>NUCLEOTIDE SEQUENCE [LARGE SCALE GENOMIC DNA]</scope>
    <source>
        <strain evidence="6 7">JC444</strain>
    </source>
</reference>
<accession>A0A1Y1RZA7</accession>
<dbReference type="EMBL" id="MWQY01000009">
    <property type="protein sequence ID" value="ORC35364.1"/>
    <property type="molecule type" value="Genomic_DNA"/>
</dbReference>
<dbReference type="SUPFAM" id="SSF89562">
    <property type="entry name" value="RraA-like"/>
    <property type="match status" value="1"/>
</dbReference>
<proteinExistence type="predicted"/>